<accession>A0A848KMV3</accession>
<evidence type="ECO:0000313" key="1">
    <source>
        <dbReference type="EMBL" id="NMN97992.1"/>
    </source>
</evidence>
<dbReference type="AlphaFoldDB" id="A0A848KMV3"/>
<reference evidence="1 2" key="2">
    <citation type="submission" date="2020-06" db="EMBL/GenBank/DDBJ databases">
        <title>Antribacter stalactiti gen. nov., sp. nov., a new member of the family Nacardiaceae isolated from a cave.</title>
        <authorList>
            <person name="Kim I.S."/>
        </authorList>
    </citation>
    <scope>NUCLEOTIDE SEQUENCE [LARGE SCALE GENOMIC DNA]</scope>
    <source>
        <strain evidence="1 2">YC2-7</strain>
    </source>
</reference>
<dbReference type="InterPro" id="IPR021373">
    <property type="entry name" value="DUF2993"/>
</dbReference>
<keyword evidence="2" id="KW-1185">Reference proteome</keyword>
<sequence length="240" mass="25159">MRNRAVLISSLIVAALVAALLAGEFYARHTAKKCMSEQFRNDLGTNVDIGFSPKPMLLQLLDSKVPYVTVDSDDTAFGPAQQMKVHARANNVDIEQTSQSSGTIGSSSADISWPTDGIAATLQNEVGGLVNGVTADESEGTLNFSVLSGLATVKVKPQIVGDKVEVKTVEAKVIGLGVPSDLVDGIVNAISSGLQQYPLGMTPKSLEITDKGVEMRLEGGQFTLPLPEQGQKASGCGILS</sequence>
<organism evidence="1 2">
    <name type="scientific">Antrihabitans stalactiti</name>
    <dbReference type="NCBI Taxonomy" id="2584121"/>
    <lineage>
        <taxon>Bacteria</taxon>
        <taxon>Bacillati</taxon>
        <taxon>Actinomycetota</taxon>
        <taxon>Actinomycetes</taxon>
        <taxon>Mycobacteriales</taxon>
        <taxon>Nocardiaceae</taxon>
        <taxon>Antrihabitans</taxon>
    </lineage>
</organism>
<reference evidence="1 2" key="1">
    <citation type="submission" date="2019-05" db="EMBL/GenBank/DDBJ databases">
        <authorList>
            <person name="Lee S.D."/>
        </authorList>
    </citation>
    <scope>NUCLEOTIDE SEQUENCE [LARGE SCALE GENOMIC DNA]</scope>
    <source>
        <strain evidence="1 2">YC2-7</strain>
    </source>
</reference>
<gene>
    <name evidence="1" type="ORF">FGL95_23420</name>
</gene>
<dbReference type="Pfam" id="PF11209">
    <property type="entry name" value="LmeA"/>
    <property type="match status" value="1"/>
</dbReference>
<proteinExistence type="predicted"/>
<protein>
    <submittedName>
        <fullName evidence="1">DUF2993 domain-containing protein</fullName>
    </submittedName>
</protein>
<dbReference type="EMBL" id="VCQU01000009">
    <property type="protein sequence ID" value="NMN97992.1"/>
    <property type="molecule type" value="Genomic_DNA"/>
</dbReference>
<evidence type="ECO:0000313" key="2">
    <source>
        <dbReference type="Proteomes" id="UP000535543"/>
    </source>
</evidence>
<name>A0A848KMV3_9NOCA</name>
<dbReference type="Proteomes" id="UP000535543">
    <property type="component" value="Unassembled WGS sequence"/>
</dbReference>
<dbReference type="RefSeq" id="WP_169591510.1">
    <property type="nucleotide sequence ID" value="NZ_VCQU01000009.1"/>
</dbReference>
<comment type="caution">
    <text evidence="1">The sequence shown here is derived from an EMBL/GenBank/DDBJ whole genome shotgun (WGS) entry which is preliminary data.</text>
</comment>